<proteinExistence type="predicted"/>
<accession>A0A2M3ZTP3</accession>
<protein>
    <submittedName>
        <fullName evidence="2">Putative secreted peptide</fullName>
    </submittedName>
</protein>
<sequence>MFTNSYIYKLLLLAFSIILSLSFKLFLSAIISCHFMCISLNNHLTTHHSYPFFIIIPVSLVFDIHPALLCIRSSLL</sequence>
<dbReference type="AlphaFoldDB" id="A0A2M3ZTP3"/>
<name>A0A2M3ZTP3_9DIPT</name>
<feature type="transmembrane region" description="Helical" evidence="1">
    <location>
        <begin position="49"/>
        <end position="71"/>
    </location>
</feature>
<reference evidence="2" key="1">
    <citation type="submission" date="2018-01" db="EMBL/GenBank/DDBJ databases">
        <title>An insight into the sialome of Amazonian anophelines.</title>
        <authorList>
            <person name="Ribeiro J.M."/>
            <person name="Scarpassa V."/>
            <person name="Calvo E."/>
        </authorList>
    </citation>
    <scope>NUCLEOTIDE SEQUENCE</scope>
    <source>
        <tissue evidence="2">Salivary glands</tissue>
    </source>
</reference>
<evidence type="ECO:0000256" key="1">
    <source>
        <dbReference type="SAM" id="Phobius"/>
    </source>
</evidence>
<keyword evidence="1" id="KW-0812">Transmembrane</keyword>
<dbReference type="EMBL" id="GGFM01010987">
    <property type="protein sequence ID" value="MBW31738.1"/>
    <property type="molecule type" value="Transcribed_RNA"/>
</dbReference>
<evidence type="ECO:0000313" key="2">
    <source>
        <dbReference type="EMBL" id="MBW31738.1"/>
    </source>
</evidence>
<keyword evidence="1" id="KW-1133">Transmembrane helix</keyword>
<keyword evidence="1" id="KW-0472">Membrane</keyword>
<organism evidence="2">
    <name type="scientific">Anopheles braziliensis</name>
    <dbReference type="NCBI Taxonomy" id="58242"/>
    <lineage>
        <taxon>Eukaryota</taxon>
        <taxon>Metazoa</taxon>
        <taxon>Ecdysozoa</taxon>
        <taxon>Arthropoda</taxon>
        <taxon>Hexapoda</taxon>
        <taxon>Insecta</taxon>
        <taxon>Pterygota</taxon>
        <taxon>Neoptera</taxon>
        <taxon>Endopterygota</taxon>
        <taxon>Diptera</taxon>
        <taxon>Nematocera</taxon>
        <taxon>Culicoidea</taxon>
        <taxon>Culicidae</taxon>
        <taxon>Anophelinae</taxon>
        <taxon>Anopheles</taxon>
    </lineage>
</organism>